<comment type="caution">
    <text evidence="2">The sequence shown here is derived from an EMBL/GenBank/DDBJ whole genome shotgun (WGS) entry which is preliminary data.</text>
</comment>
<feature type="compositionally biased region" description="Basic and acidic residues" evidence="1">
    <location>
        <begin position="30"/>
        <end position="48"/>
    </location>
</feature>
<keyword evidence="3" id="KW-1185">Reference proteome</keyword>
<dbReference type="EMBL" id="JAANIU010005671">
    <property type="protein sequence ID" value="KAG1546164.1"/>
    <property type="molecule type" value="Genomic_DNA"/>
</dbReference>
<dbReference type="AlphaFoldDB" id="A0A9P6YE96"/>
<dbReference type="Proteomes" id="UP000740926">
    <property type="component" value="Unassembled WGS sequence"/>
</dbReference>
<evidence type="ECO:0000313" key="3">
    <source>
        <dbReference type="Proteomes" id="UP000740926"/>
    </source>
</evidence>
<feature type="region of interest" description="Disordered" evidence="1">
    <location>
        <begin position="30"/>
        <end position="54"/>
    </location>
</feature>
<sequence length="149" mass="16196">MRQRDTDEGLRLRLVQALLQRAPVDARVDQHRHRAQLEQRKHQQEEFRRRPHHHHRAHAAADAVAGQAGRHGIAAGVQLAIVQGHVIGRHAIAGTAAAGAADGDLVRAFASQFRQAGRNVAGSVHPFIVAAYGISCAAAHFVENPHPRS</sequence>
<organism evidence="2 3">
    <name type="scientific">Rhizopus delemar</name>
    <dbReference type="NCBI Taxonomy" id="936053"/>
    <lineage>
        <taxon>Eukaryota</taxon>
        <taxon>Fungi</taxon>
        <taxon>Fungi incertae sedis</taxon>
        <taxon>Mucoromycota</taxon>
        <taxon>Mucoromycotina</taxon>
        <taxon>Mucoromycetes</taxon>
        <taxon>Mucorales</taxon>
        <taxon>Mucorineae</taxon>
        <taxon>Rhizopodaceae</taxon>
        <taxon>Rhizopus</taxon>
    </lineage>
</organism>
<name>A0A9P6YE96_9FUNG</name>
<gene>
    <name evidence="2" type="ORF">G6F50_013668</name>
</gene>
<protein>
    <submittedName>
        <fullName evidence="2">Uncharacterized protein</fullName>
    </submittedName>
</protein>
<proteinExistence type="predicted"/>
<accession>A0A9P6YE96</accession>
<evidence type="ECO:0000256" key="1">
    <source>
        <dbReference type="SAM" id="MobiDB-lite"/>
    </source>
</evidence>
<reference evidence="2 3" key="1">
    <citation type="journal article" date="2020" name="Microb. Genom.">
        <title>Genetic diversity of clinical and environmental Mucorales isolates obtained from an investigation of mucormycosis cases among solid organ transplant recipients.</title>
        <authorList>
            <person name="Nguyen M.H."/>
            <person name="Kaul D."/>
            <person name="Muto C."/>
            <person name="Cheng S.J."/>
            <person name="Richter R.A."/>
            <person name="Bruno V.M."/>
            <person name="Liu G."/>
            <person name="Beyhan S."/>
            <person name="Sundermann A.J."/>
            <person name="Mounaud S."/>
            <person name="Pasculle A.W."/>
            <person name="Nierman W.C."/>
            <person name="Driscoll E."/>
            <person name="Cumbie R."/>
            <person name="Clancy C.J."/>
            <person name="Dupont C.L."/>
        </authorList>
    </citation>
    <scope>NUCLEOTIDE SEQUENCE [LARGE SCALE GENOMIC DNA]</scope>
    <source>
        <strain evidence="2 3">GL24</strain>
    </source>
</reference>
<evidence type="ECO:0000313" key="2">
    <source>
        <dbReference type="EMBL" id="KAG1546164.1"/>
    </source>
</evidence>